<feature type="non-terminal residue" evidence="2">
    <location>
        <position position="783"/>
    </location>
</feature>
<dbReference type="SUPFAM" id="SSF50630">
    <property type="entry name" value="Acid proteases"/>
    <property type="match status" value="1"/>
</dbReference>
<feature type="compositionally biased region" description="Low complexity" evidence="1">
    <location>
        <begin position="485"/>
        <end position="500"/>
    </location>
</feature>
<dbReference type="OMA" id="THESIRW"/>
<name>S2JMF3_MUCC1</name>
<dbReference type="OrthoDB" id="2275032at2759"/>
<feature type="compositionally biased region" description="Polar residues" evidence="1">
    <location>
        <begin position="447"/>
        <end position="484"/>
    </location>
</feature>
<feature type="compositionally biased region" description="Polar residues" evidence="1">
    <location>
        <begin position="512"/>
        <end position="522"/>
    </location>
</feature>
<accession>S2JMF3</accession>
<keyword evidence="3" id="KW-1185">Reference proteome</keyword>
<organism evidence="2 3">
    <name type="scientific">Mucor circinelloides f. circinelloides (strain 1006PhL)</name>
    <name type="common">Mucormycosis agent</name>
    <name type="synonym">Calyptromyces circinelloides</name>
    <dbReference type="NCBI Taxonomy" id="1220926"/>
    <lineage>
        <taxon>Eukaryota</taxon>
        <taxon>Fungi</taxon>
        <taxon>Fungi incertae sedis</taxon>
        <taxon>Mucoromycota</taxon>
        <taxon>Mucoromycotina</taxon>
        <taxon>Mucoromycetes</taxon>
        <taxon>Mucorales</taxon>
        <taxon>Mucorineae</taxon>
        <taxon>Mucoraceae</taxon>
        <taxon>Mucor</taxon>
    </lineage>
</organism>
<dbReference type="Pfam" id="PF13975">
    <property type="entry name" value="gag-asp_proteas"/>
    <property type="match status" value="1"/>
</dbReference>
<feature type="compositionally biased region" description="Low complexity" evidence="1">
    <location>
        <begin position="395"/>
        <end position="411"/>
    </location>
</feature>
<dbReference type="STRING" id="1220926.S2JMF3"/>
<feature type="compositionally biased region" description="Polar residues" evidence="1">
    <location>
        <begin position="419"/>
        <end position="437"/>
    </location>
</feature>
<dbReference type="VEuPathDB" id="FungiDB:HMPREF1544_12368"/>
<dbReference type="AlphaFoldDB" id="S2JMF3"/>
<dbReference type="eggNOG" id="KOG0017">
    <property type="taxonomic scope" value="Eukaryota"/>
</dbReference>
<dbReference type="InParanoid" id="S2JMF3"/>
<dbReference type="Gene3D" id="2.40.70.10">
    <property type="entry name" value="Acid Proteases"/>
    <property type="match status" value="1"/>
</dbReference>
<feature type="region of interest" description="Disordered" evidence="1">
    <location>
        <begin position="394"/>
        <end position="522"/>
    </location>
</feature>
<evidence type="ECO:0000313" key="2">
    <source>
        <dbReference type="EMBL" id="EPB80940.1"/>
    </source>
</evidence>
<protein>
    <submittedName>
        <fullName evidence="2">Uncharacterized protein</fullName>
    </submittedName>
</protein>
<dbReference type="EMBL" id="KE124300">
    <property type="protein sequence ID" value="EPB80940.1"/>
    <property type="molecule type" value="Genomic_DNA"/>
</dbReference>
<dbReference type="Proteomes" id="UP000014254">
    <property type="component" value="Unassembled WGS sequence"/>
</dbReference>
<gene>
    <name evidence="2" type="ORF">HMPREF1544_12368</name>
</gene>
<proteinExistence type="predicted"/>
<reference evidence="3" key="1">
    <citation type="submission" date="2013-05" db="EMBL/GenBank/DDBJ databases">
        <title>The Genome sequence of Mucor circinelloides f. circinelloides 1006PhL.</title>
        <authorList>
            <consortium name="The Broad Institute Genomics Platform"/>
            <person name="Cuomo C."/>
            <person name="Earl A."/>
            <person name="Findley K."/>
            <person name="Lee S.C."/>
            <person name="Walker B."/>
            <person name="Young S."/>
            <person name="Zeng Q."/>
            <person name="Gargeya S."/>
            <person name="Fitzgerald M."/>
            <person name="Haas B."/>
            <person name="Abouelleil A."/>
            <person name="Allen A.W."/>
            <person name="Alvarado L."/>
            <person name="Arachchi H.M."/>
            <person name="Berlin A.M."/>
            <person name="Chapman S.B."/>
            <person name="Gainer-Dewar J."/>
            <person name="Goldberg J."/>
            <person name="Griggs A."/>
            <person name="Gujja S."/>
            <person name="Hansen M."/>
            <person name="Howarth C."/>
            <person name="Imamovic A."/>
            <person name="Ireland A."/>
            <person name="Larimer J."/>
            <person name="McCowan C."/>
            <person name="Murphy C."/>
            <person name="Pearson M."/>
            <person name="Poon T.W."/>
            <person name="Priest M."/>
            <person name="Roberts A."/>
            <person name="Saif S."/>
            <person name="Shea T."/>
            <person name="Sisk P."/>
            <person name="Sykes S."/>
            <person name="Wortman J."/>
            <person name="Nusbaum C."/>
            <person name="Birren B."/>
        </authorList>
    </citation>
    <scope>NUCLEOTIDE SEQUENCE [LARGE SCALE GENOMIC DNA]</scope>
    <source>
        <strain evidence="3">1006PhL</strain>
    </source>
</reference>
<evidence type="ECO:0000313" key="3">
    <source>
        <dbReference type="Proteomes" id="UP000014254"/>
    </source>
</evidence>
<evidence type="ECO:0000256" key="1">
    <source>
        <dbReference type="SAM" id="MobiDB-lite"/>
    </source>
</evidence>
<dbReference type="CDD" id="cd00303">
    <property type="entry name" value="retropepsin_like"/>
    <property type="match status" value="1"/>
</dbReference>
<dbReference type="InterPro" id="IPR021109">
    <property type="entry name" value="Peptidase_aspartic_dom_sf"/>
</dbReference>
<sequence>MVLINRDSDSSPLDDAVVSDNTVLVNTHESIRWANANGKSRITEFYGFEGEDFRFFIHSLDSFFALNGITSDSRKVAILKAQLRRVASVFFDNALKERNLTVNKIAYQDAVNILQERFVSEAIIEVYQSAFEEMYQVKGESPSEYLSRLYEAAELGNIVGESAIYSRFRVGLLQPIKVFCKEQASSCFKDWIKNANAWWNAHSLKVIKLVDNPFNNEEVNQGKVSDNLSPVTAKRGRGEAQRSKFGDIRKFKEAYVGEESPTMAELSAKLEALDLHPLIPTMGDNGKTDNAILDRSSNSSRSENGALKTFIKNIVCQELSNNGKSNHSIYRKPRNRRRYDVFDNPYTVEPIHPGYESPSDYDYEKFTYDHATKIYDAVLAKEQALKDTAIKGRSNYYPRNNYQPRYRQNYNDARPQYDGNYSSYGNSRNLYSNTNSGYYDRTHRYNGDNSGYHNNADNYNSTFGNSGYKGNTNNHNGNSGYSDFNGNSNNQNGSQSQYNNAQPIGYNGAPNRYQNNGSNYDQGNRYTNNNQYDPAIVEPVQDGQLPPIQKSINPSQPLNALETIDLNAARISKPPEVVKSKPLIKDIKPKKISKTTKPTQKNIKQVTIEDSPMHMDSIQPMITDSNQTAGADASNPPVLTQAFAPKLVHKEIAPRIPLSEKISYDIKELLHKKADIDIGDLLVAVPALKRDLIKAIRERTSTKSIDKLPLNYFEDDDIDTTAIYTDFYINDTKVKSMLDTGSAKTCMSRDVAAKLGLSIDASSTSVFTLGNGTKQSSLGIIYD</sequence>